<comment type="caution">
    <text evidence="1">The sequence shown here is derived from an EMBL/GenBank/DDBJ whole genome shotgun (WGS) entry which is preliminary data.</text>
</comment>
<organism evidence="1 2">
    <name type="scientific">Ancylobacter polymorphus</name>
    <dbReference type="NCBI Taxonomy" id="223390"/>
    <lineage>
        <taxon>Bacteria</taxon>
        <taxon>Pseudomonadati</taxon>
        <taxon>Pseudomonadota</taxon>
        <taxon>Alphaproteobacteria</taxon>
        <taxon>Hyphomicrobiales</taxon>
        <taxon>Xanthobacteraceae</taxon>
        <taxon>Ancylobacter</taxon>
    </lineage>
</organism>
<evidence type="ECO:0000313" key="2">
    <source>
        <dbReference type="Proteomes" id="UP001224682"/>
    </source>
</evidence>
<sequence length="117" mass="12387">MTSIDGEVLNAAEGLRDLAETALIYAGHFAIPENFAYAILRTARSIGPLISATTTGDQPPADLIAKHAEALVVQLDLLLGHMAERGKLSPTALADAKKTLRIAVDRLSEAIELGRAQ</sequence>
<accession>A0ABU0B6F2</accession>
<dbReference type="RefSeq" id="WP_307017725.1">
    <property type="nucleotide sequence ID" value="NZ_JAUSUI010000001.1"/>
</dbReference>
<dbReference type="Proteomes" id="UP001224682">
    <property type="component" value="Unassembled WGS sequence"/>
</dbReference>
<gene>
    <name evidence="1" type="ORF">J2S75_000411</name>
</gene>
<reference evidence="1 2" key="1">
    <citation type="submission" date="2023-07" db="EMBL/GenBank/DDBJ databases">
        <title>Genomic Encyclopedia of Type Strains, Phase IV (KMG-IV): sequencing the most valuable type-strain genomes for metagenomic binning, comparative biology and taxonomic classification.</title>
        <authorList>
            <person name="Goeker M."/>
        </authorList>
    </citation>
    <scope>NUCLEOTIDE SEQUENCE [LARGE SCALE GENOMIC DNA]</scope>
    <source>
        <strain evidence="1 2">DSM 2457</strain>
    </source>
</reference>
<name>A0ABU0B6F2_9HYPH</name>
<protein>
    <recommendedName>
        <fullName evidence="3">Four helix bundle protein</fullName>
    </recommendedName>
</protein>
<proteinExistence type="predicted"/>
<evidence type="ECO:0000313" key="1">
    <source>
        <dbReference type="EMBL" id="MDQ0301400.1"/>
    </source>
</evidence>
<keyword evidence="2" id="KW-1185">Reference proteome</keyword>
<evidence type="ECO:0008006" key="3">
    <source>
        <dbReference type="Google" id="ProtNLM"/>
    </source>
</evidence>
<dbReference type="EMBL" id="JAUSUI010000001">
    <property type="protein sequence ID" value="MDQ0301400.1"/>
    <property type="molecule type" value="Genomic_DNA"/>
</dbReference>